<evidence type="ECO:0000313" key="1">
    <source>
        <dbReference type="EMBL" id="MFD2275766.1"/>
    </source>
</evidence>
<evidence type="ECO:0000313" key="2">
    <source>
        <dbReference type="Proteomes" id="UP001597297"/>
    </source>
</evidence>
<reference evidence="2" key="1">
    <citation type="journal article" date="2019" name="Int. J. Syst. Evol. Microbiol.">
        <title>The Global Catalogue of Microorganisms (GCM) 10K type strain sequencing project: providing services to taxonomists for standard genome sequencing and annotation.</title>
        <authorList>
            <consortium name="The Broad Institute Genomics Platform"/>
            <consortium name="The Broad Institute Genome Sequencing Center for Infectious Disease"/>
            <person name="Wu L."/>
            <person name="Ma J."/>
        </authorList>
    </citation>
    <scope>NUCLEOTIDE SEQUENCE [LARGE SCALE GENOMIC DNA]</scope>
    <source>
        <strain evidence="2">JCM 16545</strain>
    </source>
</reference>
<dbReference type="Pfam" id="PF05708">
    <property type="entry name" value="Peptidase_C92"/>
    <property type="match status" value="1"/>
</dbReference>
<dbReference type="RefSeq" id="WP_377094295.1">
    <property type="nucleotide sequence ID" value="NZ_JBHSJM010000001.1"/>
</dbReference>
<proteinExistence type="predicted"/>
<dbReference type="PROSITE" id="PS51257">
    <property type="entry name" value="PROKAR_LIPOPROTEIN"/>
    <property type="match status" value="1"/>
</dbReference>
<dbReference type="InterPro" id="IPR038765">
    <property type="entry name" value="Papain-like_cys_pep_sf"/>
</dbReference>
<keyword evidence="2" id="KW-1185">Reference proteome</keyword>
<sequence>MAKLSTVLWFIPVLFISFVLSGCQTPPHRQPALSETSMADRLPKDQRVTASIKSHNHSLKQDFLDLKDAGQWSSRGYFSAQESDRIELLLFRFHTAHHQLNDIADRYRNAKQGSSTGDQALALRTEANQLAFEQAQFLVTTFADDPVAINKLNQAYPRTEIPANTYAELAGALKSLPRRETKHITRRIEDDFDKVAYTAQAELFYRVSRLKKPTAQPLSFSKKQKDELISQLQPGDIILTYTAGYASDVFIPGAFKHGMTYIGTRTQRQQIVQNLDQVVMVGGSREAKKLKRNLLTEETKQGLPANLIEAVAEGVKFSNLDYIMDTHINRMLVLRPSLSITDRARHTGRTFSYLGQEYDFRFDFADASRQVCTEVIYRALMGLNGFDFPLTKRGGHVTLSADDIVNYWLNQQPDSFEFVLYVDEDPLNFPHRANILIGPQGKKRVEELMRELASKK</sequence>
<dbReference type="EMBL" id="JBHUJC010000012">
    <property type="protein sequence ID" value="MFD2275766.1"/>
    <property type="molecule type" value="Genomic_DNA"/>
</dbReference>
<gene>
    <name evidence="1" type="ORF">ACFSQZ_04725</name>
</gene>
<dbReference type="Gene3D" id="3.90.1720.10">
    <property type="entry name" value="endopeptidase domain like (from Nostoc punctiforme)"/>
    <property type="match status" value="1"/>
</dbReference>
<accession>A0ABW5DZJ7</accession>
<organism evidence="1 2">
    <name type="scientific">Rubritalea spongiae</name>
    <dbReference type="NCBI Taxonomy" id="430797"/>
    <lineage>
        <taxon>Bacteria</taxon>
        <taxon>Pseudomonadati</taxon>
        <taxon>Verrucomicrobiota</taxon>
        <taxon>Verrucomicrobiia</taxon>
        <taxon>Verrucomicrobiales</taxon>
        <taxon>Rubritaleaceae</taxon>
        <taxon>Rubritalea</taxon>
    </lineage>
</organism>
<dbReference type="SUPFAM" id="SSF54001">
    <property type="entry name" value="Cysteine proteinases"/>
    <property type="match status" value="1"/>
</dbReference>
<dbReference type="InterPro" id="IPR024453">
    <property type="entry name" value="Peptidase_C92"/>
</dbReference>
<comment type="caution">
    <text evidence="1">The sequence shown here is derived from an EMBL/GenBank/DDBJ whole genome shotgun (WGS) entry which is preliminary data.</text>
</comment>
<name>A0ABW5DZJ7_9BACT</name>
<dbReference type="Proteomes" id="UP001597297">
    <property type="component" value="Unassembled WGS sequence"/>
</dbReference>
<protein>
    <submittedName>
        <fullName evidence="1">YiiX/YebB-like N1pC/P60 family cysteine hydrolase</fullName>
    </submittedName>
</protein>